<dbReference type="RefSeq" id="WP_003459726.1">
    <property type="nucleotide sequence ID" value="NZ_CATNWT010000001.1"/>
</dbReference>
<evidence type="ECO:0000259" key="1">
    <source>
        <dbReference type="Pfam" id="PF22768"/>
    </source>
</evidence>
<evidence type="ECO:0000313" key="2">
    <source>
        <dbReference type="EMBL" id="NGU29488.1"/>
    </source>
</evidence>
<dbReference type="Pfam" id="PF22768">
    <property type="entry name" value="SPP1_Dit"/>
    <property type="match status" value="1"/>
</dbReference>
<proteinExistence type="predicted"/>
<reference evidence="2 3" key="1">
    <citation type="submission" date="2020-02" db="EMBL/GenBank/DDBJ databases">
        <title>Genomic Insights into the Phylogeny and Genetic Plasticity of the Human and Animal Enteric Pathogen Clostridium perfringens.</title>
        <authorList>
            <person name="Feng Y."/>
            <person name="Hu Y."/>
        </authorList>
    </citation>
    <scope>NUCLEOTIDE SEQUENCE [LARGE SCALE GENOMIC DNA]</scope>
    <source>
        <strain evidence="2 3">CP-40</strain>
    </source>
</reference>
<comment type="caution">
    <text evidence="2">The sequence shown here is derived from an EMBL/GenBank/DDBJ whole genome shotgun (WGS) entry which is preliminary data.</text>
</comment>
<dbReference type="InterPro" id="IPR054738">
    <property type="entry name" value="Siphovirus-type_tail_C"/>
</dbReference>
<accession>A0AAP6WKW9</accession>
<sequence>MFANGIDIKKFNATVSKKLIQPSKIDKDEISKSITIKILFEGKTRDEIYENISKFNELFLDEATIKFKNLSNYFKGKIRDSSIEDTELDEWLYLNIEFECKAFGSEIIESLNRITTKTINVLGTYKTKAIVEITPSIDLVDLKLDGLANDPIIIRNLHANKKIIIDGKEGTILEEGANKFKDTEDFWEFPFLMPGNNEIILSKNSCDVTIKYEPRYL</sequence>
<gene>
    <name evidence="2" type="ORF">G6Z34_05075</name>
</gene>
<dbReference type="EMBL" id="JAALLZ010000001">
    <property type="protein sequence ID" value="NGU29488.1"/>
    <property type="molecule type" value="Genomic_DNA"/>
</dbReference>
<organism evidence="2 3">
    <name type="scientific">Clostridium perfringens</name>
    <dbReference type="NCBI Taxonomy" id="1502"/>
    <lineage>
        <taxon>Bacteria</taxon>
        <taxon>Bacillati</taxon>
        <taxon>Bacillota</taxon>
        <taxon>Clostridia</taxon>
        <taxon>Eubacteriales</taxon>
        <taxon>Clostridiaceae</taxon>
        <taxon>Clostridium</taxon>
    </lineage>
</organism>
<feature type="domain" description="Siphovirus-type tail component C-terminal" evidence="1">
    <location>
        <begin position="123"/>
        <end position="216"/>
    </location>
</feature>
<dbReference type="AlphaFoldDB" id="A0AAP6WKW9"/>
<dbReference type="Proteomes" id="UP000481454">
    <property type="component" value="Unassembled WGS sequence"/>
</dbReference>
<protein>
    <submittedName>
        <fullName evidence="2">Phage tail protein</fullName>
    </submittedName>
</protein>
<evidence type="ECO:0000313" key="3">
    <source>
        <dbReference type="Proteomes" id="UP000481454"/>
    </source>
</evidence>
<dbReference type="Gene3D" id="2.60.120.860">
    <property type="match status" value="1"/>
</dbReference>
<name>A0AAP6WKW9_CLOPF</name>